<dbReference type="AlphaFoldDB" id="W6QRS5"/>
<protein>
    <submittedName>
        <fullName evidence="2">Uncharacterized protein</fullName>
    </submittedName>
</protein>
<dbReference type="EMBL" id="HG792019">
    <property type="protein sequence ID" value="CDM36754.1"/>
    <property type="molecule type" value="Genomic_DNA"/>
</dbReference>
<name>W6QRS5_PENRF</name>
<keyword evidence="3" id="KW-1185">Reference proteome</keyword>
<evidence type="ECO:0000313" key="3">
    <source>
        <dbReference type="Proteomes" id="UP000030686"/>
    </source>
</evidence>
<reference evidence="2" key="1">
    <citation type="journal article" date="2014" name="Nat. Commun.">
        <title>Multiple recent horizontal transfers of a large genomic region in cheese making fungi.</title>
        <authorList>
            <person name="Cheeseman K."/>
            <person name="Ropars J."/>
            <person name="Renault P."/>
            <person name="Dupont J."/>
            <person name="Gouzy J."/>
            <person name="Branca A."/>
            <person name="Abraham A.L."/>
            <person name="Ceppi M."/>
            <person name="Conseiller E."/>
            <person name="Debuchy R."/>
            <person name="Malagnac F."/>
            <person name="Goarin A."/>
            <person name="Silar P."/>
            <person name="Lacoste S."/>
            <person name="Sallet E."/>
            <person name="Bensimon A."/>
            <person name="Giraud T."/>
            <person name="Brygoo Y."/>
        </authorList>
    </citation>
    <scope>NUCLEOTIDE SEQUENCE [LARGE SCALE GENOMIC DNA]</scope>
    <source>
        <strain evidence="2">FM164</strain>
    </source>
</reference>
<organism evidence="2 3">
    <name type="scientific">Penicillium roqueforti (strain FM164)</name>
    <dbReference type="NCBI Taxonomy" id="1365484"/>
    <lineage>
        <taxon>Eukaryota</taxon>
        <taxon>Fungi</taxon>
        <taxon>Dikarya</taxon>
        <taxon>Ascomycota</taxon>
        <taxon>Pezizomycotina</taxon>
        <taxon>Eurotiomycetes</taxon>
        <taxon>Eurotiomycetidae</taxon>
        <taxon>Eurotiales</taxon>
        <taxon>Aspergillaceae</taxon>
        <taxon>Penicillium</taxon>
    </lineage>
</organism>
<sequence length="61" mass="7176">MTEHGIRYFRNLPHPTTVLRFHTLHPQTHPSTHLKYPHLHTRTSNAPSPVSPTLFRSRIEQ</sequence>
<dbReference type="Proteomes" id="UP000030686">
    <property type="component" value="Unassembled WGS sequence"/>
</dbReference>
<accession>W6QRS5</accession>
<evidence type="ECO:0000313" key="2">
    <source>
        <dbReference type="EMBL" id="CDM36754.1"/>
    </source>
</evidence>
<evidence type="ECO:0000256" key="1">
    <source>
        <dbReference type="SAM" id="MobiDB-lite"/>
    </source>
</evidence>
<gene>
    <name evidence="2" type="ORF">PROQFM164_S05g000587</name>
</gene>
<feature type="region of interest" description="Disordered" evidence="1">
    <location>
        <begin position="39"/>
        <end position="61"/>
    </location>
</feature>
<proteinExistence type="predicted"/>